<organism evidence="2 3">
    <name type="scientific">Crepidotus variabilis</name>
    <dbReference type="NCBI Taxonomy" id="179855"/>
    <lineage>
        <taxon>Eukaryota</taxon>
        <taxon>Fungi</taxon>
        <taxon>Dikarya</taxon>
        <taxon>Basidiomycota</taxon>
        <taxon>Agaricomycotina</taxon>
        <taxon>Agaricomycetes</taxon>
        <taxon>Agaricomycetidae</taxon>
        <taxon>Agaricales</taxon>
        <taxon>Agaricineae</taxon>
        <taxon>Crepidotaceae</taxon>
        <taxon>Crepidotus</taxon>
    </lineage>
</organism>
<comment type="caution">
    <text evidence="2">The sequence shown here is derived from an EMBL/GenBank/DDBJ whole genome shotgun (WGS) entry which is preliminary data.</text>
</comment>
<dbReference type="EMBL" id="MU157870">
    <property type="protein sequence ID" value="KAF9526580.1"/>
    <property type="molecule type" value="Genomic_DNA"/>
</dbReference>
<dbReference type="Proteomes" id="UP000807306">
    <property type="component" value="Unassembled WGS sequence"/>
</dbReference>
<dbReference type="AlphaFoldDB" id="A0A9P6JNE0"/>
<reference evidence="2" key="1">
    <citation type="submission" date="2020-11" db="EMBL/GenBank/DDBJ databases">
        <authorList>
            <consortium name="DOE Joint Genome Institute"/>
            <person name="Ahrendt S."/>
            <person name="Riley R."/>
            <person name="Andreopoulos W."/>
            <person name="Labutti K."/>
            <person name="Pangilinan J."/>
            <person name="Ruiz-Duenas F.J."/>
            <person name="Barrasa J.M."/>
            <person name="Sanchez-Garcia M."/>
            <person name="Camarero S."/>
            <person name="Miyauchi S."/>
            <person name="Serrano A."/>
            <person name="Linde D."/>
            <person name="Babiker R."/>
            <person name="Drula E."/>
            <person name="Ayuso-Fernandez I."/>
            <person name="Pacheco R."/>
            <person name="Padilla G."/>
            <person name="Ferreira P."/>
            <person name="Barriuso J."/>
            <person name="Kellner H."/>
            <person name="Castanera R."/>
            <person name="Alfaro M."/>
            <person name="Ramirez L."/>
            <person name="Pisabarro A.G."/>
            <person name="Kuo A."/>
            <person name="Tritt A."/>
            <person name="Lipzen A."/>
            <person name="He G."/>
            <person name="Yan M."/>
            <person name="Ng V."/>
            <person name="Cullen D."/>
            <person name="Martin F."/>
            <person name="Rosso M.-N."/>
            <person name="Henrissat B."/>
            <person name="Hibbett D."/>
            <person name="Martinez A.T."/>
            <person name="Grigoriev I.V."/>
        </authorList>
    </citation>
    <scope>NUCLEOTIDE SEQUENCE</scope>
    <source>
        <strain evidence="2">CBS 506.95</strain>
    </source>
</reference>
<evidence type="ECO:0000313" key="2">
    <source>
        <dbReference type="EMBL" id="KAF9526580.1"/>
    </source>
</evidence>
<keyword evidence="3" id="KW-1185">Reference proteome</keyword>
<dbReference type="OrthoDB" id="3270336at2759"/>
<feature type="region of interest" description="Disordered" evidence="1">
    <location>
        <begin position="112"/>
        <end position="162"/>
    </location>
</feature>
<name>A0A9P6JNE0_9AGAR</name>
<protein>
    <submittedName>
        <fullName evidence="2">Uncharacterized protein</fullName>
    </submittedName>
</protein>
<proteinExistence type="predicted"/>
<accession>A0A9P6JNE0</accession>
<sequence>MAKLSWIIAIALASDKENVSTDYPQWMKHLLDSQADPLLVDSIRHSAAAFSKHEPFVDVFVDILESCPTHPSIQFLVQNKVPVWYRWKGAEESEASASPYLCRFAPFTEQNPTFSPTHDIPLPPRPDYSDALPRIKDTPPSMPSGSGTSVAPRAGPSSDQSTLNKPWVALFADQDAKRLQLLALKTPKEMQAYRDRQLNPSCTRTTIWEWDIVDEAELTSPQSPLFFSPQILALPATVPAFLLSTASIAPSSKSIHIPPPAPSSLSTALDPVETSTWVPNPETGLQDAETAFDWDPRHITDDLFKYYSFLLPQPVSLTVSMAAPITQSDCLTVASVVGHRELAPRFETGVVMQLCKQFVLEITTPVSAPPSQFHNIASGPRCVSHSLRFQYLRKMSPTPFSLIYLELSNPTVPWRITITNAMDALLLRWLNPTLNEVQIVSILVQRGIKFHTFLNIPCKKHYPPPSPCISIRMVLAPPTHRDYLAYVEERNAMFLNPRIRSAALKAGGILWRLAMSTVNYLEVLDGPLSVLMLRSIGEFLPGRRSDRLWCDDGISNAEEDILCGTVHKYSGGNCIILYWWPTDTIWQLCIAYTHWTEITGHFFNGQAAELKQENAQPLSTSQWRHRIRNHVSARKAKRETMKFAEDLLGAYLRL</sequence>
<gene>
    <name evidence="2" type="ORF">CPB83DRAFT_938112</name>
</gene>
<evidence type="ECO:0000256" key="1">
    <source>
        <dbReference type="SAM" id="MobiDB-lite"/>
    </source>
</evidence>
<evidence type="ECO:0000313" key="3">
    <source>
        <dbReference type="Proteomes" id="UP000807306"/>
    </source>
</evidence>